<dbReference type="RefSeq" id="WP_290002696.1">
    <property type="nucleotide sequence ID" value="NZ_JAUEPH010000008.1"/>
</dbReference>
<proteinExistence type="predicted"/>
<keyword evidence="4" id="KW-1185">Reference proteome</keyword>
<sequence>MKKILSVFLLLLTVAAFNPLMAQKKGAGFGVKAGMNYNTSGKYFKDAGNIWDDPGASSGYHFGGFYKFGNYDLFLRPELLFTNTKFDTGNDIAKISRLDAPVMVGLHMFEIFSVFGGPSFHYTLSDNYSSKIEGIDNNPLRFGYQFGLGLNIGPVGLDLRYEKEFNDQRINFDRIFRGTNDFKSEQVILGLSFQF</sequence>
<protein>
    <submittedName>
        <fullName evidence="3">Outer membrane beta-barrel protein</fullName>
    </submittedName>
</protein>
<evidence type="ECO:0000313" key="3">
    <source>
        <dbReference type="EMBL" id="MDN3205793.1"/>
    </source>
</evidence>
<accession>A0ABT7YH05</accession>
<dbReference type="Proteomes" id="UP001171916">
    <property type="component" value="Unassembled WGS sequence"/>
</dbReference>
<keyword evidence="1" id="KW-0732">Signal</keyword>
<organism evidence="3 4">
    <name type="scientific">Algoriphagus sediminis</name>
    <dbReference type="NCBI Taxonomy" id="3057113"/>
    <lineage>
        <taxon>Bacteria</taxon>
        <taxon>Pseudomonadati</taxon>
        <taxon>Bacteroidota</taxon>
        <taxon>Cytophagia</taxon>
        <taxon>Cytophagales</taxon>
        <taxon>Cyclobacteriaceae</taxon>
        <taxon>Algoriphagus</taxon>
    </lineage>
</organism>
<name>A0ABT7YH05_9BACT</name>
<dbReference type="InterPro" id="IPR011250">
    <property type="entry name" value="OMP/PagP_B-barrel"/>
</dbReference>
<evidence type="ECO:0000313" key="4">
    <source>
        <dbReference type="Proteomes" id="UP001171916"/>
    </source>
</evidence>
<evidence type="ECO:0000259" key="2">
    <source>
        <dbReference type="Pfam" id="PF13505"/>
    </source>
</evidence>
<gene>
    <name evidence="3" type="ORF">QVH07_16655</name>
</gene>
<comment type="caution">
    <text evidence="3">The sequence shown here is derived from an EMBL/GenBank/DDBJ whole genome shotgun (WGS) entry which is preliminary data.</text>
</comment>
<dbReference type="InterPro" id="IPR027385">
    <property type="entry name" value="Beta-barrel_OMP"/>
</dbReference>
<evidence type="ECO:0000256" key="1">
    <source>
        <dbReference type="ARBA" id="ARBA00022729"/>
    </source>
</evidence>
<feature type="domain" description="Outer membrane protein beta-barrel" evidence="2">
    <location>
        <begin position="11"/>
        <end position="195"/>
    </location>
</feature>
<dbReference type="Pfam" id="PF13505">
    <property type="entry name" value="OMP_b-brl"/>
    <property type="match status" value="1"/>
</dbReference>
<dbReference type="SUPFAM" id="SSF56925">
    <property type="entry name" value="OMPA-like"/>
    <property type="match status" value="1"/>
</dbReference>
<dbReference type="EMBL" id="JAUEPH010000008">
    <property type="protein sequence ID" value="MDN3205793.1"/>
    <property type="molecule type" value="Genomic_DNA"/>
</dbReference>
<reference evidence="3" key="1">
    <citation type="submission" date="2023-06" db="EMBL/GenBank/DDBJ databases">
        <title>Robiginitalea aurantiacus sp. nov. and Algoriphagus sediminis sp. nov., isolated from coastal sediment.</title>
        <authorList>
            <person name="Zhou Z.Y."/>
            <person name="An J."/>
            <person name="Jia Y.W."/>
            <person name="Du Z.J."/>
        </authorList>
    </citation>
    <scope>NUCLEOTIDE SEQUENCE</scope>
    <source>
        <strain evidence="3">C2-7</strain>
    </source>
</reference>